<organism evidence="1 2">
    <name type="scientific">Cirrhinus mrigala</name>
    <name type="common">Mrigala</name>
    <dbReference type="NCBI Taxonomy" id="683832"/>
    <lineage>
        <taxon>Eukaryota</taxon>
        <taxon>Metazoa</taxon>
        <taxon>Chordata</taxon>
        <taxon>Craniata</taxon>
        <taxon>Vertebrata</taxon>
        <taxon>Euteleostomi</taxon>
        <taxon>Actinopterygii</taxon>
        <taxon>Neopterygii</taxon>
        <taxon>Teleostei</taxon>
        <taxon>Ostariophysi</taxon>
        <taxon>Cypriniformes</taxon>
        <taxon>Cyprinidae</taxon>
        <taxon>Labeoninae</taxon>
        <taxon>Labeonini</taxon>
        <taxon>Cirrhinus</taxon>
    </lineage>
</organism>
<evidence type="ECO:0000313" key="1">
    <source>
        <dbReference type="EMBL" id="KAL0156097.1"/>
    </source>
</evidence>
<dbReference type="EMBL" id="JAMKFB020000024">
    <property type="protein sequence ID" value="KAL0156097.1"/>
    <property type="molecule type" value="Genomic_DNA"/>
</dbReference>
<protein>
    <submittedName>
        <fullName evidence="1">Uncharacterized protein</fullName>
    </submittedName>
</protein>
<reference evidence="1 2" key="1">
    <citation type="submission" date="2024-05" db="EMBL/GenBank/DDBJ databases">
        <title>Genome sequencing and assembly of Indian major carp, Cirrhinus mrigala (Hamilton, 1822).</title>
        <authorList>
            <person name="Mohindra V."/>
            <person name="Chowdhury L.M."/>
            <person name="Lal K."/>
            <person name="Jena J.K."/>
        </authorList>
    </citation>
    <scope>NUCLEOTIDE SEQUENCE [LARGE SCALE GENOMIC DNA]</scope>
    <source>
        <strain evidence="1">CM1030</strain>
        <tissue evidence="1">Blood</tissue>
    </source>
</reference>
<sequence>MIVSRGEALALARCFCVRLPKANYPTHPGELDRISTESTPPLCSVRMNYGSH</sequence>
<accession>A0ABD0N3G4</accession>
<keyword evidence="2" id="KW-1185">Reference proteome</keyword>
<evidence type="ECO:0000313" key="2">
    <source>
        <dbReference type="Proteomes" id="UP001529510"/>
    </source>
</evidence>
<gene>
    <name evidence="1" type="ORF">M9458_047343</name>
</gene>
<comment type="caution">
    <text evidence="1">The sequence shown here is derived from an EMBL/GenBank/DDBJ whole genome shotgun (WGS) entry which is preliminary data.</text>
</comment>
<dbReference type="AlphaFoldDB" id="A0ABD0N3G4"/>
<proteinExistence type="predicted"/>
<dbReference type="Proteomes" id="UP001529510">
    <property type="component" value="Unassembled WGS sequence"/>
</dbReference>
<name>A0ABD0N3G4_CIRMR</name>
<feature type="non-terminal residue" evidence="1">
    <location>
        <position position="52"/>
    </location>
</feature>